<feature type="transmembrane region" description="Helical" evidence="13">
    <location>
        <begin position="371"/>
        <end position="388"/>
    </location>
</feature>
<dbReference type="AlphaFoldDB" id="M0A0C3"/>
<evidence type="ECO:0000256" key="1">
    <source>
        <dbReference type="ARBA" id="ARBA00004651"/>
    </source>
</evidence>
<evidence type="ECO:0000256" key="8">
    <source>
        <dbReference type="ARBA" id="ARBA00023053"/>
    </source>
</evidence>
<dbReference type="GO" id="GO:0015293">
    <property type="term" value="F:symporter activity"/>
    <property type="evidence" value="ECO:0007669"/>
    <property type="project" value="UniProtKB-KW"/>
</dbReference>
<feature type="transmembrane region" description="Helical" evidence="13">
    <location>
        <begin position="426"/>
        <end position="448"/>
    </location>
</feature>
<comment type="similarity">
    <text evidence="2 12">Belongs to the sodium:solute symporter (SSF) (TC 2.A.21) family.</text>
</comment>
<evidence type="ECO:0000256" key="2">
    <source>
        <dbReference type="ARBA" id="ARBA00006434"/>
    </source>
</evidence>
<protein>
    <submittedName>
        <fullName evidence="14">Na+/solute symporter</fullName>
    </submittedName>
</protein>
<evidence type="ECO:0000256" key="5">
    <source>
        <dbReference type="ARBA" id="ARBA00022692"/>
    </source>
</evidence>
<keyword evidence="7 13" id="KW-1133">Transmembrane helix</keyword>
<evidence type="ECO:0000256" key="11">
    <source>
        <dbReference type="ARBA" id="ARBA00023201"/>
    </source>
</evidence>
<keyword evidence="3" id="KW-0813">Transport</keyword>
<name>M0A0C3_9EURY</name>
<dbReference type="EMBL" id="AOIM01000026">
    <property type="protein sequence ID" value="ELY91781.1"/>
    <property type="molecule type" value="Genomic_DNA"/>
</dbReference>
<dbReference type="RefSeq" id="WP_006653123.1">
    <property type="nucleotide sequence ID" value="NZ_AOIM01000026.1"/>
</dbReference>
<feature type="transmembrane region" description="Helical" evidence="13">
    <location>
        <begin position="400"/>
        <end position="419"/>
    </location>
</feature>
<feature type="transmembrane region" description="Helical" evidence="13">
    <location>
        <begin position="454"/>
        <end position="473"/>
    </location>
</feature>
<dbReference type="Gene3D" id="1.20.1730.10">
    <property type="entry name" value="Sodium/glucose cotransporter"/>
    <property type="match status" value="1"/>
</dbReference>
<dbReference type="PROSITE" id="PS00456">
    <property type="entry name" value="NA_SOLUT_SYMP_1"/>
    <property type="match status" value="1"/>
</dbReference>
<feature type="transmembrane region" description="Helical" evidence="13">
    <location>
        <begin position="132"/>
        <end position="155"/>
    </location>
</feature>
<evidence type="ECO:0000256" key="9">
    <source>
        <dbReference type="ARBA" id="ARBA00023065"/>
    </source>
</evidence>
<reference evidence="14 15" key="1">
    <citation type="journal article" date="2014" name="PLoS Genet.">
        <title>Phylogenetically driven sequencing of extremely halophilic archaea reveals strategies for static and dynamic osmo-response.</title>
        <authorList>
            <person name="Becker E.A."/>
            <person name="Seitzer P.M."/>
            <person name="Tritt A."/>
            <person name="Larsen D."/>
            <person name="Krusor M."/>
            <person name="Yao A.I."/>
            <person name="Wu D."/>
            <person name="Madern D."/>
            <person name="Eisen J.A."/>
            <person name="Darling A.E."/>
            <person name="Facciotti M.T."/>
        </authorList>
    </citation>
    <scope>NUCLEOTIDE SEQUENCE [LARGE SCALE GENOMIC DNA]</scope>
    <source>
        <strain evidence="14 15">JCM 10989</strain>
    </source>
</reference>
<dbReference type="PANTHER" id="PTHR48086:SF3">
    <property type="entry name" value="SODIUM_PROLINE SYMPORTER"/>
    <property type="match status" value="1"/>
</dbReference>
<evidence type="ECO:0000256" key="6">
    <source>
        <dbReference type="ARBA" id="ARBA00022847"/>
    </source>
</evidence>
<feature type="transmembrane region" description="Helical" evidence="13">
    <location>
        <begin position="52"/>
        <end position="75"/>
    </location>
</feature>
<dbReference type="PATRIC" id="fig|1227493.4.peg.1904"/>
<feature type="transmembrane region" description="Helical" evidence="13">
    <location>
        <begin position="234"/>
        <end position="252"/>
    </location>
</feature>
<keyword evidence="8" id="KW-0915">Sodium</keyword>
<evidence type="ECO:0000256" key="7">
    <source>
        <dbReference type="ARBA" id="ARBA00022989"/>
    </source>
</evidence>
<evidence type="ECO:0000256" key="10">
    <source>
        <dbReference type="ARBA" id="ARBA00023136"/>
    </source>
</evidence>
<evidence type="ECO:0000313" key="14">
    <source>
        <dbReference type="EMBL" id="ELY91781.1"/>
    </source>
</evidence>
<feature type="transmembrane region" description="Helical" evidence="13">
    <location>
        <begin position="12"/>
        <end position="32"/>
    </location>
</feature>
<feature type="transmembrane region" description="Helical" evidence="13">
    <location>
        <begin position="319"/>
        <end position="337"/>
    </location>
</feature>
<gene>
    <name evidence="14" type="ORF">C483_09589</name>
</gene>
<dbReference type="InterPro" id="IPR038377">
    <property type="entry name" value="Na/Glc_symporter_sf"/>
</dbReference>
<dbReference type="Proteomes" id="UP000011519">
    <property type="component" value="Unassembled WGS sequence"/>
</dbReference>
<feature type="transmembrane region" description="Helical" evidence="13">
    <location>
        <begin position="273"/>
        <end position="299"/>
    </location>
</feature>
<dbReference type="GO" id="GO:0005886">
    <property type="term" value="C:plasma membrane"/>
    <property type="evidence" value="ECO:0007669"/>
    <property type="project" value="UniProtKB-SubCell"/>
</dbReference>
<dbReference type="InterPro" id="IPR050277">
    <property type="entry name" value="Sodium:Solute_Symporter"/>
</dbReference>
<feature type="transmembrane region" description="Helical" evidence="13">
    <location>
        <begin position="191"/>
        <end position="214"/>
    </location>
</feature>
<dbReference type="InterPro" id="IPR001734">
    <property type="entry name" value="Na/solute_symporter"/>
</dbReference>
<dbReference type="InterPro" id="IPR018212">
    <property type="entry name" value="Na/solute_symporter_CS"/>
</dbReference>
<evidence type="ECO:0000313" key="15">
    <source>
        <dbReference type="Proteomes" id="UP000011519"/>
    </source>
</evidence>
<feature type="transmembrane region" description="Helical" evidence="13">
    <location>
        <begin position="81"/>
        <end position="100"/>
    </location>
</feature>
<dbReference type="Pfam" id="PF00474">
    <property type="entry name" value="SSF"/>
    <property type="match status" value="1"/>
</dbReference>
<comment type="caution">
    <text evidence="14">The sequence shown here is derived from an EMBL/GenBank/DDBJ whole genome shotgun (WGS) entry which is preliminary data.</text>
</comment>
<sequence length="485" mass="51274">MIEAGMSDVNPYYLGAFVLYLVLVLGIGVWGYTRTENVLDFWVFGQGMGPTLATWSLIANFVSSVSVIGFIGAVYVEGYSLMTHTILGLMVGISGLYFVVGKIRALDVLTLPDLVAEVTGYRVARPISGSVLLANAWLYLIMQLVGASLLITAITGVPYEYMVWVIGAVFILYTVLGGLVSVAWTDLVQGLLMVGAVLITLAYMTFDIGSFSAISAEFAAVDEAFVHPTYDGTYTAIAIAASLIAFFGTIFTEQNNIVRIAATKDIRTAKIHLAAAGVVLSVFYSLLIVLGGATTVALFDAGLTVDDPDAAFPVLITDYVPTEIGVIIILAVMSAILSTTDTRLHATGITTARDLYQYFKPQAGEERLMKVSRIATVVFGVTATAVAVNPPGTIIELYNLRAVLLTSAFLIPVYLAIYWTDLDGRAVVGAVTAGALLGLGTDLIAGGIGPVPAVFIGLGVATIVLLVGHYLFGQEATPDTSPMSD</sequence>
<organism evidence="14 15">
    <name type="scientific">Natrialba hulunbeirensis JCM 10989</name>
    <dbReference type="NCBI Taxonomy" id="1227493"/>
    <lineage>
        <taxon>Archaea</taxon>
        <taxon>Methanobacteriati</taxon>
        <taxon>Methanobacteriota</taxon>
        <taxon>Stenosarchaea group</taxon>
        <taxon>Halobacteria</taxon>
        <taxon>Halobacteriales</taxon>
        <taxon>Natrialbaceae</taxon>
        <taxon>Natrialba</taxon>
    </lineage>
</organism>
<keyword evidence="6" id="KW-0769">Symport</keyword>
<proteinExistence type="inferred from homology"/>
<evidence type="ECO:0000256" key="4">
    <source>
        <dbReference type="ARBA" id="ARBA00022475"/>
    </source>
</evidence>
<keyword evidence="15" id="KW-1185">Reference proteome</keyword>
<dbReference type="GO" id="GO:0006814">
    <property type="term" value="P:sodium ion transport"/>
    <property type="evidence" value="ECO:0007669"/>
    <property type="project" value="UniProtKB-KW"/>
</dbReference>
<evidence type="ECO:0000256" key="13">
    <source>
        <dbReference type="SAM" id="Phobius"/>
    </source>
</evidence>
<dbReference type="PROSITE" id="PS50283">
    <property type="entry name" value="NA_SOLUT_SYMP_3"/>
    <property type="match status" value="1"/>
</dbReference>
<keyword evidence="11" id="KW-0739">Sodium transport</keyword>
<comment type="subcellular location">
    <subcellularLocation>
        <location evidence="1">Cell membrane</location>
        <topology evidence="1">Multi-pass membrane protein</topology>
    </subcellularLocation>
</comment>
<dbReference type="PANTHER" id="PTHR48086">
    <property type="entry name" value="SODIUM/PROLINE SYMPORTER-RELATED"/>
    <property type="match status" value="1"/>
</dbReference>
<dbReference type="STRING" id="1227493.C483_09589"/>
<keyword evidence="4" id="KW-1003">Cell membrane</keyword>
<keyword evidence="5 13" id="KW-0812">Transmembrane</keyword>
<evidence type="ECO:0000256" key="12">
    <source>
        <dbReference type="RuleBase" id="RU362091"/>
    </source>
</evidence>
<feature type="transmembrane region" description="Helical" evidence="13">
    <location>
        <begin position="161"/>
        <end position="184"/>
    </location>
</feature>
<evidence type="ECO:0000256" key="3">
    <source>
        <dbReference type="ARBA" id="ARBA00022448"/>
    </source>
</evidence>
<dbReference type="GO" id="GO:0046942">
    <property type="term" value="P:carboxylic acid transport"/>
    <property type="evidence" value="ECO:0007669"/>
    <property type="project" value="UniProtKB-ARBA"/>
</dbReference>
<accession>M0A0C3</accession>
<keyword evidence="10 13" id="KW-0472">Membrane</keyword>
<keyword evidence="9" id="KW-0406">Ion transport</keyword>